<dbReference type="Gene3D" id="2.40.100.10">
    <property type="entry name" value="Cyclophilin-like"/>
    <property type="match status" value="1"/>
</dbReference>
<gene>
    <name evidence="2" type="ORF">QN277_003451</name>
</gene>
<sequence>MARRRNEQELTLSTCLILVLVCLVSCGMVYAFVSSVLAISDGNSSGSRTESVALVDQDGGVIAKSDQGYGGRCCRGIDHLELWGSTVKWGSEFKFNTSEGCCNACKSMCTGNDGPCLCDTWVFCGNRETCGSKFGECWLKKQKDSLAPERQEAKEIVGWTSGIIYGKGEGIIRLETEYGTLHIKLFPDCAPHSVAYILHLLALGHCAGCHFYRAESRGESWDSTGNHMENAAFGPPYGLVQGVLEAQGTTFKEIPIEDCPILKRGSVAWVGSGPAFFISLANHVEWGNAHTVFGSVFPEDMHIVERIATLPTTSDVWNNVHVTVLEKPVPLFLRRIDKSHGEF</sequence>
<organism evidence="2 3">
    <name type="scientific">Acacia crassicarpa</name>
    <name type="common">northern wattle</name>
    <dbReference type="NCBI Taxonomy" id="499986"/>
    <lineage>
        <taxon>Eukaryota</taxon>
        <taxon>Viridiplantae</taxon>
        <taxon>Streptophyta</taxon>
        <taxon>Embryophyta</taxon>
        <taxon>Tracheophyta</taxon>
        <taxon>Spermatophyta</taxon>
        <taxon>Magnoliopsida</taxon>
        <taxon>eudicotyledons</taxon>
        <taxon>Gunneridae</taxon>
        <taxon>Pentapetalae</taxon>
        <taxon>rosids</taxon>
        <taxon>fabids</taxon>
        <taxon>Fabales</taxon>
        <taxon>Fabaceae</taxon>
        <taxon>Caesalpinioideae</taxon>
        <taxon>mimosoid clade</taxon>
        <taxon>Acacieae</taxon>
        <taxon>Acacia</taxon>
    </lineage>
</organism>
<dbReference type="PANTHER" id="PTHR46873:SF1">
    <property type="entry name" value="EXPRESSED PROTEIN"/>
    <property type="match status" value="1"/>
</dbReference>
<evidence type="ECO:0000259" key="1">
    <source>
        <dbReference type="Pfam" id="PF00160"/>
    </source>
</evidence>
<feature type="domain" description="PPIase cyclophilin-type" evidence="1">
    <location>
        <begin position="172"/>
        <end position="324"/>
    </location>
</feature>
<evidence type="ECO:0000313" key="2">
    <source>
        <dbReference type="EMBL" id="KAK4260319.1"/>
    </source>
</evidence>
<dbReference type="InterPro" id="IPR002130">
    <property type="entry name" value="Cyclophilin-type_PPIase_dom"/>
</dbReference>
<accession>A0AAE1MCP9</accession>
<dbReference type="FunFam" id="2.40.100.10:FF:000086">
    <property type="entry name" value="Predicted protein"/>
    <property type="match status" value="1"/>
</dbReference>
<dbReference type="Pfam" id="PF00160">
    <property type="entry name" value="Pro_isomerase"/>
    <property type="match status" value="1"/>
</dbReference>
<evidence type="ECO:0000313" key="3">
    <source>
        <dbReference type="Proteomes" id="UP001293593"/>
    </source>
</evidence>
<dbReference type="Proteomes" id="UP001293593">
    <property type="component" value="Unassembled WGS sequence"/>
</dbReference>
<reference evidence="2" key="1">
    <citation type="submission" date="2023-10" db="EMBL/GenBank/DDBJ databases">
        <title>Chromosome-level genome of the transformable northern wattle, Acacia crassicarpa.</title>
        <authorList>
            <person name="Massaro I."/>
            <person name="Sinha N.R."/>
            <person name="Poethig S."/>
            <person name="Leichty A.R."/>
        </authorList>
    </citation>
    <scope>NUCLEOTIDE SEQUENCE</scope>
    <source>
        <strain evidence="2">Acra3RX</strain>
        <tissue evidence="2">Leaf</tissue>
    </source>
</reference>
<dbReference type="EMBL" id="JAWXYG010000010">
    <property type="protein sequence ID" value="KAK4260319.1"/>
    <property type="molecule type" value="Genomic_DNA"/>
</dbReference>
<protein>
    <recommendedName>
        <fullName evidence="1">PPIase cyclophilin-type domain-containing protein</fullName>
    </recommendedName>
</protein>
<name>A0AAE1MCP9_9FABA</name>
<dbReference type="GO" id="GO:0003755">
    <property type="term" value="F:peptidyl-prolyl cis-trans isomerase activity"/>
    <property type="evidence" value="ECO:0007669"/>
    <property type="project" value="InterPro"/>
</dbReference>
<dbReference type="InterPro" id="IPR029000">
    <property type="entry name" value="Cyclophilin-like_dom_sf"/>
</dbReference>
<dbReference type="PANTHER" id="PTHR46873">
    <property type="entry name" value="EXPRESSED PROTEIN"/>
    <property type="match status" value="1"/>
</dbReference>
<comment type="caution">
    <text evidence="2">The sequence shown here is derived from an EMBL/GenBank/DDBJ whole genome shotgun (WGS) entry which is preliminary data.</text>
</comment>
<proteinExistence type="predicted"/>
<dbReference type="AlphaFoldDB" id="A0AAE1MCP9"/>
<dbReference type="SUPFAM" id="SSF50891">
    <property type="entry name" value="Cyclophilin-like"/>
    <property type="match status" value="1"/>
</dbReference>
<keyword evidence="3" id="KW-1185">Reference proteome</keyword>